<dbReference type="SUPFAM" id="SSF56935">
    <property type="entry name" value="Porins"/>
    <property type="match status" value="2"/>
</dbReference>
<dbReference type="Gene3D" id="2.60.40.10">
    <property type="entry name" value="Immunoglobulins"/>
    <property type="match status" value="1"/>
</dbReference>
<protein>
    <recommendedName>
        <fullName evidence="5">Alpha-galactosidase NEW3 domain-containing protein</fullName>
    </recommendedName>
</protein>
<evidence type="ECO:0000256" key="1">
    <source>
        <dbReference type="SAM" id="MobiDB-lite"/>
    </source>
</evidence>
<feature type="compositionally biased region" description="Polar residues" evidence="1">
    <location>
        <begin position="683"/>
        <end position="701"/>
    </location>
</feature>
<accession>A0A1Y1QDH7</accession>
<feature type="signal peptide" evidence="2">
    <location>
        <begin position="1"/>
        <end position="33"/>
    </location>
</feature>
<dbReference type="Proteomes" id="UP000192491">
    <property type="component" value="Unassembled WGS sequence"/>
</dbReference>
<feature type="chain" id="PRO_5012395135" description="Alpha-galactosidase NEW3 domain-containing protein" evidence="2">
    <location>
        <begin position="34"/>
        <end position="941"/>
    </location>
</feature>
<evidence type="ECO:0000313" key="3">
    <source>
        <dbReference type="EMBL" id="OQX03272.1"/>
    </source>
</evidence>
<evidence type="ECO:0000313" key="4">
    <source>
        <dbReference type="Proteomes" id="UP000192491"/>
    </source>
</evidence>
<evidence type="ECO:0008006" key="5">
    <source>
        <dbReference type="Google" id="ProtNLM"/>
    </source>
</evidence>
<reference evidence="3 4" key="1">
    <citation type="submission" date="2017-01" db="EMBL/GenBank/DDBJ databases">
        <title>Novel large sulfur bacteria in the metagenomes of groundwater-fed chemosynthetic microbial mats in the Lake Huron basin.</title>
        <authorList>
            <person name="Sharrar A.M."/>
            <person name="Flood B.E."/>
            <person name="Bailey J.V."/>
            <person name="Jones D.S."/>
            <person name="Biddanda B."/>
            <person name="Ruberg S.A."/>
            <person name="Marcus D.N."/>
            <person name="Dick G.J."/>
        </authorList>
    </citation>
    <scope>NUCLEOTIDE SEQUENCE [LARGE SCALE GENOMIC DNA]</scope>
    <source>
        <strain evidence="3">A8</strain>
    </source>
</reference>
<sequence>MLAQRHPQQPTACDTLRLTLAASLLVLAQVASAADEISITAGQRQITVDKPGIITLRFNVENRSGQAQQLQENLILPTGWELVTNTAPFALANGSRDVRLVHVSTPRGTTSGTYNVQYIVTAQGNGSIGSSQTVAIQVEEQAGLGLNATSPPSSLLGGEQYAVEFLLENTGNHSVTYKLSGNDDEGYIRNVSPRRLTLAAGESGNVTITGQIPRDIDETSSYRLGLEARGGGKSAQESVTIPLISRTPKGISRYQKLSGKIATRYTTQQRKNTDGSTTETALSQVEYTAQGAIDAAGEHNVEIRLRNGKDSSDTGSLNNQQAEYRGSYWNDEVRVNTGHQSFHASNLSGNTLNGVGAEVVYTPQTTEKKKPLEIRAFNGQSRSTDTQQEAVAGAAVNYQWDEFDTNASMIKHDKKATATTPATQQTIAAVGGGWQGEHLSARTEIAADDDAHAWSVDLNGQWGPVGANASILNADPKFDGSSSDTRQAFANTRYQLAEKTSLEASTRQTQQNLEADPSREIREDQEHQARITQQFGNESQIEVSLGHRQRQEQDMRLTPTTDRDIQATTLEYRHRLGDVNVRAAVEQGKRTDRLKTSGNGTKQELAVNWQATQQLNLNADASISNNLDSEGKRNSAGINANLKLNKRAALSGYLQRNKNDSEQTHANSLEVKYTHNLKRRGNVSLSTRRTDTQASDGKLSQDNSLQLEYSVPLDVPIRKRNNIGEVRGQVQFADSQRPASEVVVQMGGQYAVTDKNGQFHYPGVIAKDYQVQIDSSRPNTQGYMLSQEGAEARVTVQPNTTTRPQLALHPAAKISGKLQTYVNDAAAAVFDTSGTEESLRPDKGLGRVLLELQPVGEVGKRIVHKRATLHDGSFSFVGIPPGQWRLVVVDSDKVPANYRLEQTQFTVDLNAEHNQEILIRALPTTQGIKKTGPTNGFDVSG</sequence>
<dbReference type="AlphaFoldDB" id="A0A1Y1QDH7"/>
<dbReference type="InterPro" id="IPR023614">
    <property type="entry name" value="Porin_dom_sf"/>
</dbReference>
<feature type="region of interest" description="Disordered" evidence="1">
    <location>
        <begin position="501"/>
        <end position="521"/>
    </location>
</feature>
<keyword evidence="2" id="KW-0732">Signal</keyword>
<feature type="region of interest" description="Disordered" evidence="1">
    <location>
        <begin position="680"/>
        <end position="701"/>
    </location>
</feature>
<proteinExistence type="predicted"/>
<comment type="caution">
    <text evidence="3">The sequence shown here is derived from an EMBL/GenBank/DDBJ whole genome shotgun (WGS) entry which is preliminary data.</text>
</comment>
<dbReference type="InterPro" id="IPR013783">
    <property type="entry name" value="Ig-like_fold"/>
</dbReference>
<organism evidence="3 4">
    <name type="scientific">Thiothrix lacustris</name>
    <dbReference type="NCBI Taxonomy" id="525917"/>
    <lineage>
        <taxon>Bacteria</taxon>
        <taxon>Pseudomonadati</taxon>
        <taxon>Pseudomonadota</taxon>
        <taxon>Gammaproteobacteria</taxon>
        <taxon>Thiotrichales</taxon>
        <taxon>Thiotrichaceae</taxon>
        <taxon>Thiothrix</taxon>
    </lineage>
</organism>
<evidence type="ECO:0000256" key="2">
    <source>
        <dbReference type="SAM" id="SignalP"/>
    </source>
</evidence>
<dbReference type="Gene3D" id="2.40.160.10">
    <property type="entry name" value="Porin"/>
    <property type="match status" value="1"/>
</dbReference>
<feature type="compositionally biased region" description="Polar residues" evidence="1">
    <location>
        <begin position="502"/>
        <end position="513"/>
    </location>
</feature>
<gene>
    <name evidence="3" type="ORF">BWK73_40085</name>
</gene>
<dbReference type="EMBL" id="MTEJ01000419">
    <property type="protein sequence ID" value="OQX03272.1"/>
    <property type="molecule type" value="Genomic_DNA"/>
</dbReference>
<name>A0A1Y1QDH7_9GAMM</name>